<dbReference type="Gene3D" id="3.40.710.10">
    <property type="entry name" value="DD-peptidase/beta-lactamase superfamily"/>
    <property type="match status" value="1"/>
</dbReference>
<dbReference type="Proteomes" id="UP001228376">
    <property type="component" value="Unassembled WGS sequence"/>
</dbReference>
<organism evidence="9 10">
    <name type="scientific">Tigheibacillus jepli</name>
    <dbReference type="NCBI Taxonomy" id="3035914"/>
    <lineage>
        <taxon>Bacteria</taxon>
        <taxon>Bacillati</taxon>
        <taxon>Bacillota</taxon>
        <taxon>Bacilli</taxon>
        <taxon>Bacillales</taxon>
        <taxon>Bacillaceae</taxon>
        <taxon>Tigheibacillus</taxon>
    </lineage>
</organism>
<evidence type="ECO:0000313" key="10">
    <source>
        <dbReference type="Proteomes" id="UP001228376"/>
    </source>
</evidence>
<comment type="pathway">
    <text evidence="2">Cell wall biogenesis; peptidoglycan biosynthesis.</text>
</comment>
<feature type="domain" description="Penicillin-binding protein dimerisation" evidence="8">
    <location>
        <begin position="12"/>
        <end position="96"/>
    </location>
</feature>
<evidence type="ECO:0000256" key="2">
    <source>
        <dbReference type="ARBA" id="ARBA00004752"/>
    </source>
</evidence>
<dbReference type="InterPro" id="IPR036138">
    <property type="entry name" value="PBP_dimer_sf"/>
</dbReference>
<comment type="catalytic activity">
    <reaction evidence="6">
        <text>Preferential cleavage: (Ac)2-L-Lys-D-Ala-|-D-Ala. Also transpeptidation of peptidyl-alanyl moieties that are N-acyl substituents of D-alanine.</text>
        <dbReference type="EC" id="3.4.16.4"/>
    </reaction>
</comment>
<proteinExistence type="inferred from homology"/>
<dbReference type="Pfam" id="PF00905">
    <property type="entry name" value="Transpeptidase"/>
    <property type="match status" value="1"/>
</dbReference>
<keyword evidence="10" id="KW-1185">Reference proteome</keyword>
<evidence type="ECO:0000256" key="5">
    <source>
        <dbReference type="ARBA" id="ARBA00023136"/>
    </source>
</evidence>
<dbReference type="SUPFAM" id="SSF56601">
    <property type="entry name" value="beta-lactamase/transpeptidase-like"/>
    <property type="match status" value="1"/>
</dbReference>
<comment type="similarity">
    <text evidence="3">Belongs to the transpeptidase family.</text>
</comment>
<evidence type="ECO:0000256" key="3">
    <source>
        <dbReference type="ARBA" id="ARBA00007171"/>
    </source>
</evidence>
<feature type="domain" description="Penicillin-binding protein transpeptidase" evidence="7">
    <location>
        <begin position="128"/>
        <end position="395"/>
    </location>
</feature>
<evidence type="ECO:0000256" key="1">
    <source>
        <dbReference type="ARBA" id="ARBA00004370"/>
    </source>
</evidence>
<evidence type="ECO:0000256" key="4">
    <source>
        <dbReference type="ARBA" id="ARBA00012448"/>
    </source>
</evidence>
<dbReference type="Gene3D" id="3.90.1310.10">
    <property type="entry name" value="Penicillin-binding protein 2a (Domain 2)"/>
    <property type="match status" value="1"/>
</dbReference>
<evidence type="ECO:0000256" key="6">
    <source>
        <dbReference type="ARBA" id="ARBA00034000"/>
    </source>
</evidence>
<dbReference type="InterPro" id="IPR001460">
    <property type="entry name" value="PCN-bd_Tpept"/>
</dbReference>
<protein>
    <recommendedName>
        <fullName evidence="4">serine-type D-Ala-D-Ala carboxypeptidase</fullName>
        <ecNumber evidence="4">3.4.16.4</ecNumber>
    </recommendedName>
</protein>
<dbReference type="InterPro" id="IPR050515">
    <property type="entry name" value="Beta-lactam/transpept"/>
</dbReference>
<gene>
    <name evidence="9" type="ORF">P5G51_004565</name>
</gene>
<name>A0ABU5CEM8_9BACI</name>
<dbReference type="PANTHER" id="PTHR30627">
    <property type="entry name" value="PEPTIDOGLYCAN D,D-TRANSPEPTIDASE"/>
    <property type="match status" value="1"/>
</dbReference>
<dbReference type="InterPro" id="IPR005311">
    <property type="entry name" value="PBP_dimer"/>
</dbReference>
<evidence type="ECO:0000313" key="9">
    <source>
        <dbReference type="EMBL" id="MDY0404769.1"/>
    </source>
</evidence>
<dbReference type="EC" id="3.4.16.4" evidence="4"/>
<accession>A0ABU5CEM8</accession>
<dbReference type="EMBL" id="JAROCA020000001">
    <property type="protein sequence ID" value="MDY0404769.1"/>
    <property type="molecule type" value="Genomic_DNA"/>
</dbReference>
<evidence type="ECO:0000259" key="8">
    <source>
        <dbReference type="Pfam" id="PF03717"/>
    </source>
</evidence>
<dbReference type="PANTHER" id="PTHR30627:SF25">
    <property type="entry name" value="PENICILLIN-BINDING PROTEIN 3"/>
    <property type="match status" value="1"/>
</dbReference>
<dbReference type="Pfam" id="PF03717">
    <property type="entry name" value="PBP_dimer"/>
    <property type="match status" value="1"/>
</dbReference>
<reference evidence="9 10" key="1">
    <citation type="submission" date="2023-10" db="EMBL/GenBank/DDBJ databases">
        <title>179-bfca-hs.</title>
        <authorList>
            <person name="Miliotis G."/>
            <person name="Sengupta P."/>
            <person name="Hameed A."/>
            <person name="Chuvochina M."/>
            <person name="Mcdonagh F."/>
            <person name="Simpson A.C."/>
            <person name="Singh N.K."/>
            <person name="Rekha P.D."/>
            <person name="Raman K."/>
            <person name="Hugenholtz P."/>
            <person name="Venkateswaran K."/>
        </authorList>
    </citation>
    <scope>NUCLEOTIDE SEQUENCE [LARGE SCALE GENOMIC DNA]</scope>
    <source>
        <strain evidence="9 10">179-BFC-A-HS</strain>
    </source>
</reference>
<sequence>MFVPLKIIPPKEAKNIPGISYQDTKIRYYPLKEAAANLIGYTGKVTKEDMEKHPELAAGDTIGKAGLEKAFDKQLRGTNGGEIVIVDENGEEKKTIQSVDKSDGKDVHLTIDAHIQEKAYQQLDKKAGSTVVMDPKKGGLFALVSSPSYDPNKMVQGISQKEYDIYANDKNQPFISRFASRYAPGSTFKTITASIGMDAGVTYPGKQRTIHGLSWQKDKSWGGYSVTRVSDVADVDMRKALIYSDNIYFAREALELGETEFRTGLEKFIFGEDLDLPIAMHAAQISNDEKFGSDILLADTGYGQGQLLISPIQQATMYSVFENDGKMVYPKLLADEHDVKTKQAISKETANEMKRLLQEVVTDPNGTAHSLYDPDRQLAAKTGTAELKMEQGKKAMKIVFCWHSIRKVTGS</sequence>
<dbReference type="SUPFAM" id="SSF56519">
    <property type="entry name" value="Penicillin binding protein dimerisation domain"/>
    <property type="match status" value="1"/>
</dbReference>
<evidence type="ECO:0000259" key="7">
    <source>
        <dbReference type="Pfam" id="PF00905"/>
    </source>
</evidence>
<comment type="caution">
    <text evidence="9">The sequence shown here is derived from an EMBL/GenBank/DDBJ whole genome shotgun (WGS) entry which is preliminary data.</text>
</comment>
<keyword evidence="5" id="KW-0472">Membrane</keyword>
<dbReference type="InterPro" id="IPR012338">
    <property type="entry name" value="Beta-lactam/transpept-like"/>
</dbReference>
<comment type="subcellular location">
    <subcellularLocation>
        <location evidence="1">Membrane</location>
    </subcellularLocation>
</comment>